<dbReference type="AlphaFoldDB" id="A0A1M4X6S9"/>
<accession>A0A1M4X6S9</accession>
<evidence type="ECO:0000256" key="1">
    <source>
        <dbReference type="SAM" id="Phobius"/>
    </source>
</evidence>
<keyword evidence="3" id="KW-1185">Reference proteome</keyword>
<protein>
    <recommendedName>
        <fullName evidence="4">DUF4446 domain-containing protein</fullName>
    </recommendedName>
</protein>
<keyword evidence="1" id="KW-1133">Transmembrane helix</keyword>
<dbReference type="STRING" id="1122155.SAMN02745158_01859"/>
<evidence type="ECO:0000313" key="2">
    <source>
        <dbReference type="EMBL" id="SHE89234.1"/>
    </source>
</evidence>
<keyword evidence="1" id="KW-0812">Transmembrane</keyword>
<dbReference type="OrthoDB" id="5244042at2"/>
<organism evidence="2 3">
    <name type="scientific">Lactonifactor longoviformis DSM 17459</name>
    <dbReference type="NCBI Taxonomy" id="1122155"/>
    <lineage>
        <taxon>Bacteria</taxon>
        <taxon>Bacillati</taxon>
        <taxon>Bacillota</taxon>
        <taxon>Clostridia</taxon>
        <taxon>Eubacteriales</taxon>
        <taxon>Clostridiaceae</taxon>
        <taxon>Lactonifactor</taxon>
    </lineage>
</organism>
<evidence type="ECO:0008006" key="4">
    <source>
        <dbReference type="Google" id="ProtNLM"/>
    </source>
</evidence>
<dbReference type="InterPro" id="IPR027981">
    <property type="entry name" value="DUF4446"/>
</dbReference>
<gene>
    <name evidence="2" type="ORF">SAMN02745158_01859</name>
</gene>
<reference evidence="2 3" key="1">
    <citation type="submission" date="2016-11" db="EMBL/GenBank/DDBJ databases">
        <authorList>
            <person name="Jaros S."/>
            <person name="Januszkiewicz K."/>
            <person name="Wedrychowicz H."/>
        </authorList>
    </citation>
    <scope>NUCLEOTIDE SEQUENCE [LARGE SCALE GENOMIC DNA]</scope>
    <source>
        <strain evidence="2 3">DSM 17459</strain>
    </source>
</reference>
<feature type="transmembrane region" description="Helical" evidence="1">
    <location>
        <begin position="12"/>
        <end position="35"/>
    </location>
</feature>
<evidence type="ECO:0000313" key="3">
    <source>
        <dbReference type="Proteomes" id="UP000184245"/>
    </source>
</evidence>
<dbReference type="Proteomes" id="UP000184245">
    <property type="component" value="Unassembled WGS sequence"/>
</dbReference>
<dbReference type="Pfam" id="PF14584">
    <property type="entry name" value="DUF4446"/>
    <property type="match status" value="1"/>
</dbReference>
<dbReference type="EMBL" id="FQVI01000008">
    <property type="protein sequence ID" value="SHE89234.1"/>
    <property type="molecule type" value="Genomic_DNA"/>
</dbReference>
<sequence length="173" mass="19806">MSEIISTLQENSGILLVLMILLVIILLIVVFNLSLGLNRLSRKYNLFMKGKDAQSLEKTFVRKFAEVDRLIEANDINNLEIKKLKKCMEKTLNKYGIVKYDAFEDMGGKLSFVLAMLDNDNSGFILNAIHSRENCFLYIKEIVKGESYIMLSQEEMEALKRAVNFGLVEDIEI</sequence>
<proteinExistence type="predicted"/>
<name>A0A1M4X6S9_9CLOT</name>
<keyword evidence="1" id="KW-0472">Membrane</keyword>
<dbReference type="RefSeq" id="WP_072851170.1">
    <property type="nucleotide sequence ID" value="NZ_FQVI01000008.1"/>
</dbReference>